<keyword evidence="2" id="KW-1185">Reference proteome</keyword>
<dbReference type="AlphaFoldDB" id="A0A1D2MKP7"/>
<reference evidence="1 2" key="1">
    <citation type="journal article" date="2016" name="Genome Biol. Evol.">
        <title>Gene Family Evolution Reflects Adaptation to Soil Environmental Stressors in the Genome of the Collembolan Orchesella cincta.</title>
        <authorList>
            <person name="Faddeeva-Vakhrusheva A."/>
            <person name="Derks M.F."/>
            <person name="Anvar S.Y."/>
            <person name="Agamennone V."/>
            <person name="Suring W."/>
            <person name="Smit S."/>
            <person name="van Straalen N.M."/>
            <person name="Roelofs D."/>
        </authorList>
    </citation>
    <scope>NUCLEOTIDE SEQUENCE [LARGE SCALE GENOMIC DNA]</scope>
    <source>
        <tissue evidence="1">Mixed pool</tissue>
    </source>
</reference>
<dbReference type="Proteomes" id="UP000094527">
    <property type="component" value="Unassembled WGS sequence"/>
</dbReference>
<comment type="caution">
    <text evidence="1">The sequence shown here is derived from an EMBL/GenBank/DDBJ whole genome shotgun (WGS) entry which is preliminary data.</text>
</comment>
<dbReference type="EMBL" id="LJIJ01000952">
    <property type="protein sequence ID" value="ODM93580.1"/>
    <property type="molecule type" value="Genomic_DNA"/>
</dbReference>
<evidence type="ECO:0000313" key="1">
    <source>
        <dbReference type="EMBL" id="ODM93580.1"/>
    </source>
</evidence>
<sequence length="72" mass="7708">MLETVLQPWFGELCVQNDRFLEILDGGSVRGEVIIAAVGIVNAAEIGTAVNMDGVRTTNSQGFSLIILNTTK</sequence>
<name>A0A1D2MKP7_ORCCI</name>
<evidence type="ECO:0000313" key="2">
    <source>
        <dbReference type="Proteomes" id="UP000094527"/>
    </source>
</evidence>
<accession>A0A1D2MKP7</accession>
<protein>
    <submittedName>
        <fullName evidence="1">Uncharacterized protein</fullName>
    </submittedName>
</protein>
<gene>
    <name evidence="1" type="ORF">Ocin01_13097</name>
</gene>
<proteinExistence type="predicted"/>
<organism evidence="1 2">
    <name type="scientific">Orchesella cincta</name>
    <name type="common">Springtail</name>
    <name type="synonym">Podura cincta</name>
    <dbReference type="NCBI Taxonomy" id="48709"/>
    <lineage>
        <taxon>Eukaryota</taxon>
        <taxon>Metazoa</taxon>
        <taxon>Ecdysozoa</taxon>
        <taxon>Arthropoda</taxon>
        <taxon>Hexapoda</taxon>
        <taxon>Collembola</taxon>
        <taxon>Entomobryomorpha</taxon>
        <taxon>Entomobryoidea</taxon>
        <taxon>Orchesellidae</taxon>
        <taxon>Orchesellinae</taxon>
        <taxon>Orchesella</taxon>
    </lineage>
</organism>